<name>A0A6J7KUQ5_9ZZZZ</name>
<dbReference type="InterPro" id="IPR043129">
    <property type="entry name" value="ATPase_NBD"/>
</dbReference>
<dbReference type="PANTHER" id="PTHR32432">
    <property type="entry name" value="CELL DIVISION PROTEIN FTSA-RELATED"/>
    <property type="match status" value="1"/>
</dbReference>
<protein>
    <submittedName>
        <fullName evidence="1">Unannotated protein</fullName>
    </submittedName>
</protein>
<dbReference type="AlphaFoldDB" id="A0A6J7KUQ5"/>
<dbReference type="SUPFAM" id="SSF53067">
    <property type="entry name" value="Actin-like ATPase domain"/>
    <property type="match status" value="1"/>
</dbReference>
<evidence type="ECO:0000313" key="1">
    <source>
        <dbReference type="EMBL" id="CAB4959626.1"/>
    </source>
</evidence>
<dbReference type="PANTHER" id="PTHR32432:SF3">
    <property type="entry name" value="ETHANOLAMINE UTILIZATION PROTEIN EUTJ"/>
    <property type="match status" value="1"/>
</dbReference>
<dbReference type="Pfam" id="PF11104">
    <property type="entry name" value="PilM_2"/>
    <property type="match status" value="1"/>
</dbReference>
<gene>
    <name evidence="1" type="ORF">UFOPK3773_01908</name>
</gene>
<reference evidence="1" key="1">
    <citation type="submission" date="2020-05" db="EMBL/GenBank/DDBJ databases">
        <authorList>
            <person name="Chiriac C."/>
            <person name="Salcher M."/>
            <person name="Ghai R."/>
            <person name="Kavagutti S V."/>
        </authorList>
    </citation>
    <scope>NUCLEOTIDE SEQUENCE</scope>
</reference>
<dbReference type="Gene3D" id="3.30.420.40">
    <property type="match status" value="1"/>
</dbReference>
<dbReference type="EMBL" id="CAFBNF010000270">
    <property type="protein sequence ID" value="CAB4959626.1"/>
    <property type="molecule type" value="Genomic_DNA"/>
</dbReference>
<dbReference type="InterPro" id="IPR050696">
    <property type="entry name" value="FtsA/MreB"/>
</dbReference>
<dbReference type="InterPro" id="IPR005883">
    <property type="entry name" value="PilM"/>
</dbReference>
<proteinExistence type="predicted"/>
<accession>A0A6J7KUQ5</accession>
<sequence length="243" mass="24893">MPMGIDESVLDFIPMQEVDKGGSPMHRGLLVAASQDTVLGAIAAATAAGLETVQVDLTPFAVLRSVAVDGREGRSSMAEAVVDIGARVTNIVVHDNGVPQFVRVLMMGGDTVTEALIEKAGLSAAEASAVVRNPHGATRVDPLIVERVLAASISSLVDEVRTSVDYFLASGSGSGLSRLVLTGGGSRLPQLAERLAAGVRAPVVQGTPFAALDTSRTPLTPDQLSFIEPMAAVPVGLAMGGLS</sequence>
<organism evidence="1">
    <name type="scientific">freshwater metagenome</name>
    <dbReference type="NCBI Taxonomy" id="449393"/>
    <lineage>
        <taxon>unclassified sequences</taxon>
        <taxon>metagenomes</taxon>
        <taxon>ecological metagenomes</taxon>
    </lineage>
</organism>